<dbReference type="InterPro" id="IPR008984">
    <property type="entry name" value="SMAD_FHA_dom_sf"/>
</dbReference>
<dbReference type="GO" id="GO:0035556">
    <property type="term" value="P:intracellular signal transduction"/>
    <property type="evidence" value="ECO:0007669"/>
    <property type="project" value="InterPro"/>
</dbReference>
<dbReference type="SMART" id="SM00044">
    <property type="entry name" value="CYCc"/>
    <property type="match status" value="1"/>
</dbReference>
<dbReference type="CDD" id="cd07302">
    <property type="entry name" value="CHD"/>
    <property type="match status" value="1"/>
</dbReference>
<feature type="domain" description="FHA" evidence="1">
    <location>
        <begin position="22"/>
        <end position="72"/>
    </location>
</feature>
<evidence type="ECO:0000259" key="2">
    <source>
        <dbReference type="PROSITE" id="PS50125"/>
    </source>
</evidence>
<protein>
    <submittedName>
        <fullName evidence="3">Adenylate cyclase</fullName>
        <ecNumber evidence="3">4.6.1.1</ecNumber>
    </submittedName>
</protein>
<dbReference type="SMART" id="SM00240">
    <property type="entry name" value="FHA"/>
    <property type="match status" value="1"/>
</dbReference>
<accession>A0A3B1BGM7</accession>
<dbReference type="PANTHER" id="PTHR43081">
    <property type="entry name" value="ADENYLATE CYCLASE, TERMINAL-DIFFERENTIATION SPECIFIC-RELATED"/>
    <property type="match status" value="1"/>
</dbReference>
<dbReference type="EMBL" id="UOFY01000001">
    <property type="protein sequence ID" value="VAX05385.1"/>
    <property type="molecule type" value="Genomic_DNA"/>
</dbReference>
<dbReference type="Gene3D" id="2.60.200.20">
    <property type="match status" value="1"/>
</dbReference>
<dbReference type="PANTHER" id="PTHR43081:SF1">
    <property type="entry name" value="ADENYLATE CYCLASE, TERMINAL-DIFFERENTIATION SPECIFIC"/>
    <property type="match status" value="1"/>
</dbReference>
<sequence length="325" mass="36172">MTAVITLKQGKSIKKVPCEMALTFGRDKNNDVVLNDLHASRNHAIIRCVGQGDYYLIDSGSSNGSYVNKKRIATPKLLCNGDCISIGRIQLLFTQDAKIQKHIDTRSLQDTLISDTPEIKQITILVADIRGFTSLSERVNIRTLTKLMNSWFHKVSNAIFNNGGVVDKFIGDCVFACWESEVDQKKTVIQALTAAFHINRITQELDRTYPEISEEIRIGVGINTGAASLGIGQDNTALGDAVNVAFRLESATKVLGTDVVMSEMAYRHLPEELIREKKQHIKVKGKRDTVRIVCLDFNEVETVLKDIHNREQLSPAQNFSGLKIS</sequence>
<dbReference type="PROSITE" id="PS50006">
    <property type="entry name" value="FHA_DOMAIN"/>
    <property type="match status" value="1"/>
</dbReference>
<dbReference type="Pfam" id="PF00498">
    <property type="entry name" value="FHA"/>
    <property type="match status" value="1"/>
</dbReference>
<dbReference type="PROSITE" id="PS50125">
    <property type="entry name" value="GUANYLATE_CYCLASE_2"/>
    <property type="match status" value="1"/>
</dbReference>
<feature type="domain" description="Guanylate cyclase" evidence="2">
    <location>
        <begin position="123"/>
        <end position="249"/>
    </location>
</feature>
<dbReference type="EC" id="4.6.1.1" evidence="3"/>
<dbReference type="InterPro" id="IPR001054">
    <property type="entry name" value="A/G_cyclase"/>
</dbReference>
<gene>
    <name evidence="3" type="ORF">MNBD_GAMMA25-1211</name>
</gene>
<dbReference type="InterPro" id="IPR029787">
    <property type="entry name" value="Nucleotide_cyclase"/>
</dbReference>
<dbReference type="AlphaFoldDB" id="A0A3B1BGM7"/>
<keyword evidence="3" id="KW-0456">Lyase</keyword>
<dbReference type="SUPFAM" id="SSF49879">
    <property type="entry name" value="SMAD/FHA domain"/>
    <property type="match status" value="1"/>
</dbReference>
<organism evidence="3">
    <name type="scientific">hydrothermal vent metagenome</name>
    <dbReference type="NCBI Taxonomy" id="652676"/>
    <lineage>
        <taxon>unclassified sequences</taxon>
        <taxon>metagenomes</taxon>
        <taxon>ecological metagenomes</taxon>
    </lineage>
</organism>
<dbReference type="Pfam" id="PF00211">
    <property type="entry name" value="Guanylate_cyc"/>
    <property type="match status" value="1"/>
</dbReference>
<dbReference type="SUPFAM" id="SSF55073">
    <property type="entry name" value="Nucleotide cyclase"/>
    <property type="match status" value="1"/>
</dbReference>
<proteinExistence type="predicted"/>
<dbReference type="GO" id="GO:0009190">
    <property type="term" value="P:cyclic nucleotide biosynthetic process"/>
    <property type="evidence" value="ECO:0007669"/>
    <property type="project" value="InterPro"/>
</dbReference>
<dbReference type="InterPro" id="IPR050697">
    <property type="entry name" value="Adenylyl/Guanylyl_Cyclase_3/4"/>
</dbReference>
<dbReference type="CDD" id="cd00060">
    <property type="entry name" value="FHA"/>
    <property type="match status" value="1"/>
</dbReference>
<dbReference type="Gene3D" id="3.30.70.1230">
    <property type="entry name" value="Nucleotide cyclase"/>
    <property type="match status" value="1"/>
</dbReference>
<evidence type="ECO:0000259" key="1">
    <source>
        <dbReference type="PROSITE" id="PS50006"/>
    </source>
</evidence>
<dbReference type="InterPro" id="IPR000253">
    <property type="entry name" value="FHA_dom"/>
</dbReference>
<dbReference type="GO" id="GO:0004016">
    <property type="term" value="F:adenylate cyclase activity"/>
    <property type="evidence" value="ECO:0007669"/>
    <property type="project" value="UniProtKB-EC"/>
</dbReference>
<evidence type="ECO:0000313" key="3">
    <source>
        <dbReference type="EMBL" id="VAX05385.1"/>
    </source>
</evidence>
<name>A0A3B1BGM7_9ZZZZ</name>
<reference evidence="3" key="1">
    <citation type="submission" date="2018-06" db="EMBL/GenBank/DDBJ databases">
        <authorList>
            <person name="Zhirakovskaya E."/>
        </authorList>
    </citation>
    <scope>NUCLEOTIDE SEQUENCE</scope>
</reference>